<name>A0ABT6DHX2_9BACT</name>
<comment type="caution">
    <text evidence="2">The sequence shown here is derived from an EMBL/GenBank/DDBJ whole genome shotgun (WGS) entry which is preliminary data.</text>
</comment>
<organism evidence="2 3">
    <name type="scientific">Bdellovibrio svalbardensis</name>
    <dbReference type="NCBI Taxonomy" id="2972972"/>
    <lineage>
        <taxon>Bacteria</taxon>
        <taxon>Pseudomonadati</taxon>
        <taxon>Bdellovibrionota</taxon>
        <taxon>Bdellovibrionia</taxon>
        <taxon>Bdellovibrionales</taxon>
        <taxon>Pseudobdellovibrionaceae</taxon>
        <taxon>Bdellovibrio</taxon>
    </lineage>
</organism>
<keyword evidence="1" id="KW-1133">Transmembrane helix</keyword>
<accession>A0ABT6DHX2</accession>
<evidence type="ECO:0000256" key="1">
    <source>
        <dbReference type="SAM" id="Phobius"/>
    </source>
</evidence>
<dbReference type="RefSeq" id="WP_277577937.1">
    <property type="nucleotide sequence ID" value="NZ_JANRMI010000002.1"/>
</dbReference>
<evidence type="ECO:0000313" key="3">
    <source>
        <dbReference type="Proteomes" id="UP001152321"/>
    </source>
</evidence>
<dbReference type="InterPro" id="IPR011990">
    <property type="entry name" value="TPR-like_helical_dom_sf"/>
</dbReference>
<sequence length="347" mass="39832">MFILMIANIFFVILGIFSASHAEPNFNREPLMLNIGDSFCRGDFEQFDRYIKDVPPDNPFYLQYQLAGLNTPNGLALVTRRMQESPKDLSQISNLDRLLFGVAMTQFENPDKSRIRQFLDFKSNNRILEIYRQEILGLIDSDAGKSLAISIDAFAALPYLDSGILKSIYNLGIRYKDRERILGQFSQFVDKFPDNSSEKYVLMAYRELVPLNQKDKLAYYEYSKKAFELCKYDSEIAILHIGSLISQNKLGEAEMVLREQIKIRPNYSAYFDYYLGKILLEKGSKAEALSFLNEANRKRGMLASDYQSKLDDLISKANGFNWFYPAIALVLIVAGGVVISLRRRKIE</sequence>
<keyword evidence="1" id="KW-0472">Membrane</keyword>
<dbReference type="EMBL" id="JANRMI010000002">
    <property type="protein sequence ID" value="MDG0816458.1"/>
    <property type="molecule type" value="Genomic_DNA"/>
</dbReference>
<protein>
    <recommendedName>
        <fullName evidence="4">Tetratricopeptide repeat protein</fullName>
    </recommendedName>
</protein>
<proteinExistence type="predicted"/>
<gene>
    <name evidence="2" type="ORF">NWE73_08795</name>
</gene>
<evidence type="ECO:0000313" key="2">
    <source>
        <dbReference type="EMBL" id="MDG0816458.1"/>
    </source>
</evidence>
<keyword evidence="3" id="KW-1185">Reference proteome</keyword>
<dbReference type="Gene3D" id="1.25.40.10">
    <property type="entry name" value="Tetratricopeptide repeat domain"/>
    <property type="match status" value="1"/>
</dbReference>
<dbReference type="SUPFAM" id="SSF48452">
    <property type="entry name" value="TPR-like"/>
    <property type="match status" value="1"/>
</dbReference>
<evidence type="ECO:0008006" key="4">
    <source>
        <dbReference type="Google" id="ProtNLM"/>
    </source>
</evidence>
<keyword evidence="1" id="KW-0812">Transmembrane</keyword>
<dbReference type="Proteomes" id="UP001152321">
    <property type="component" value="Unassembled WGS sequence"/>
</dbReference>
<feature type="transmembrane region" description="Helical" evidence="1">
    <location>
        <begin position="322"/>
        <end position="341"/>
    </location>
</feature>
<reference evidence="2" key="1">
    <citation type="submission" date="2022-08" db="EMBL/GenBank/DDBJ databases">
        <title>Novel Bdellovibrio Species Isolated from Svalbard: Designation Bdellovibrio svalbardensis.</title>
        <authorList>
            <person name="Mitchell R.J."/>
            <person name="Choi S.Y."/>
        </authorList>
    </citation>
    <scope>NUCLEOTIDE SEQUENCE</scope>
    <source>
        <strain evidence="2">PAP01</strain>
    </source>
</reference>